<dbReference type="Gene3D" id="3.10.50.40">
    <property type="match status" value="1"/>
</dbReference>
<keyword evidence="8" id="KW-0143">Chaperone</keyword>
<evidence type="ECO:0000259" key="15">
    <source>
        <dbReference type="Pfam" id="PF13145"/>
    </source>
</evidence>
<dbReference type="PANTHER" id="PTHR47529:SF1">
    <property type="entry name" value="PERIPLASMIC CHAPERONE PPID"/>
    <property type="match status" value="1"/>
</dbReference>
<evidence type="ECO:0000313" key="17">
    <source>
        <dbReference type="Proteomes" id="UP001210720"/>
    </source>
</evidence>
<evidence type="ECO:0000256" key="12">
    <source>
        <dbReference type="ARBA" id="ARBA00040743"/>
    </source>
</evidence>
<accession>A0ABT4XQX1</accession>
<organism evidence="16 17">
    <name type="scientific">Thalassococcus lentus</name>
    <dbReference type="NCBI Taxonomy" id="1210524"/>
    <lineage>
        <taxon>Bacteria</taxon>
        <taxon>Pseudomonadati</taxon>
        <taxon>Pseudomonadota</taxon>
        <taxon>Alphaproteobacteria</taxon>
        <taxon>Rhodobacterales</taxon>
        <taxon>Roseobacteraceae</taxon>
        <taxon>Thalassococcus</taxon>
    </lineage>
</organism>
<dbReference type="Gene3D" id="1.10.4030.10">
    <property type="entry name" value="Porin chaperone SurA, peptide-binding domain"/>
    <property type="match status" value="1"/>
</dbReference>
<protein>
    <recommendedName>
        <fullName evidence="2">Parvulin-like PPIase</fullName>
    </recommendedName>
    <alternativeName>
        <fullName evidence="9">Peptidyl-prolyl cis-trans isomerase plp</fullName>
    </alternativeName>
    <alternativeName>
        <fullName evidence="12">Periplasmic chaperone PpiD</fullName>
    </alternativeName>
    <alternativeName>
        <fullName evidence="13">Periplasmic folding chaperone</fullName>
    </alternativeName>
    <alternativeName>
        <fullName evidence="10">Rotamase plp</fullName>
    </alternativeName>
</protein>
<evidence type="ECO:0000256" key="6">
    <source>
        <dbReference type="ARBA" id="ARBA00022989"/>
    </source>
</evidence>
<evidence type="ECO:0000256" key="10">
    <source>
        <dbReference type="ARBA" id="ARBA00031484"/>
    </source>
</evidence>
<evidence type="ECO:0000256" key="4">
    <source>
        <dbReference type="ARBA" id="ARBA00022519"/>
    </source>
</evidence>
<dbReference type="PANTHER" id="PTHR47529">
    <property type="entry name" value="PEPTIDYL-PROLYL CIS-TRANS ISOMERASE D"/>
    <property type="match status" value="1"/>
</dbReference>
<evidence type="ECO:0000256" key="13">
    <source>
        <dbReference type="ARBA" id="ARBA00042775"/>
    </source>
</evidence>
<dbReference type="InterPro" id="IPR027304">
    <property type="entry name" value="Trigger_fact/SurA_dom_sf"/>
</dbReference>
<comment type="similarity">
    <text evidence="11">Belongs to the PpiD chaperone family.</text>
</comment>
<proteinExistence type="inferred from homology"/>
<evidence type="ECO:0000256" key="14">
    <source>
        <dbReference type="SAM" id="Phobius"/>
    </source>
</evidence>
<dbReference type="Proteomes" id="UP001210720">
    <property type="component" value="Unassembled WGS sequence"/>
</dbReference>
<name>A0ABT4XQX1_9RHOB</name>
<feature type="transmembrane region" description="Helical" evidence="14">
    <location>
        <begin position="12"/>
        <end position="32"/>
    </location>
</feature>
<keyword evidence="3" id="KW-1003">Cell membrane</keyword>
<keyword evidence="7 14" id="KW-0472">Membrane</keyword>
<keyword evidence="4" id="KW-0997">Cell inner membrane</keyword>
<evidence type="ECO:0000256" key="9">
    <source>
        <dbReference type="ARBA" id="ARBA00030642"/>
    </source>
</evidence>
<dbReference type="SUPFAM" id="SSF109998">
    <property type="entry name" value="Triger factor/SurA peptide-binding domain-like"/>
    <property type="match status" value="1"/>
</dbReference>
<reference evidence="16 17" key="1">
    <citation type="submission" date="2023-01" db="EMBL/GenBank/DDBJ databases">
        <title>Thalassococcus onchidii sp. nov., isolated from a marine invertebrate from the South China Sea.</title>
        <authorList>
            <person name="Xu S."/>
            <person name="Liu Z."/>
            <person name="Xu Y."/>
        </authorList>
    </citation>
    <scope>NUCLEOTIDE SEQUENCE [LARGE SCALE GENOMIC DNA]</scope>
    <source>
        <strain evidence="16 17">KCTC 32084</strain>
    </source>
</reference>
<evidence type="ECO:0000256" key="5">
    <source>
        <dbReference type="ARBA" id="ARBA00022692"/>
    </source>
</evidence>
<evidence type="ECO:0000256" key="2">
    <source>
        <dbReference type="ARBA" id="ARBA00018370"/>
    </source>
</evidence>
<dbReference type="SUPFAM" id="SSF54534">
    <property type="entry name" value="FKBP-like"/>
    <property type="match status" value="1"/>
</dbReference>
<comment type="caution">
    <text evidence="16">The sequence shown here is derived from an EMBL/GenBank/DDBJ whole genome shotgun (WGS) entry which is preliminary data.</text>
</comment>
<evidence type="ECO:0000256" key="3">
    <source>
        <dbReference type="ARBA" id="ARBA00022475"/>
    </source>
</evidence>
<keyword evidence="6 14" id="KW-1133">Transmembrane helix</keyword>
<keyword evidence="17" id="KW-1185">Reference proteome</keyword>
<evidence type="ECO:0000256" key="7">
    <source>
        <dbReference type="ARBA" id="ARBA00023136"/>
    </source>
</evidence>
<gene>
    <name evidence="16" type="ORF">PFY00_06335</name>
</gene>
<feature type="domain" description="PpiC" evidence="15">
    <location>
        <begin position="245"/>
        <end position="363"/>
    </location>
</feature>
<dbReference type="InterPro" id="IPR000297">
    <property type="entry name" value="PPIase_PpiC"/>
</dbReference>
<comment type="subcellular location">
    <subcellularLocation>
        <location evidence="1">Cell inner membrane</location>
        <topology evidence="1">Single-pass type II membrane protein</topology>
        <orientation evidence="1">Periplasmic side</orientation>
    </subcellularLocation>
</comment>
<evidence type="ECO:0000256" key="8">
    <source>
        <dbReference type="ARBA" id="ARBA00023186"/>
    </source>
</evidence>
<dbReference type="Pfam" id="PF13145">
    <property type="entry name" value="Rotamase_2"/>
    <property type="match status" value="1"/>
</dbReference>
<dbReference type="InterPro" id="IPR046357">
    <property type="entry name" value="PPIase_dom_sf"/>
</dbReference>
<evidence type="ECO:0000256" key="1">
    <source>
        <dbReference type="ARBA" id="ARBA00004382"/>
    </source>
</evidence>
<sequence>MAKAKGSVSKTIVWIILALLIVGLMGFGTTSFSGRVTNIGTVGTSAISASSYSRALQNEINALQAQAGQQISFQQAQALGLDQRVLAQMVVSAALEHEADAMTLSIGDERLAQELQSIPAFRGSDGAFNRDAYAFTLRNAGLSEAEFEADLRDESASTVLQGAVLAGTTLPDTYINTLVSFAGERRDFTWARLGPEALITGIDEPSEAELTEWYEANIPAFTLPETKVITYAALTPEMILDTVEVDEASLREAYAEQEAQYNQPERRLVERLVFADEAEAMAAKTRLESGEATFEELVEERGLALEDTDMGDVSLSDLGAAGDLVFAAETGAIAGPAPTDLGPALFRINAVLAAQQTSFEDAQEDLRVQLALDRARRVIETQAQGFDDELAAGATLEELADTTDMQLGTINWTGENAEDMAAYEEFRAAATAVSEGDFPQIENLGDGGIFALRLDEIRAPAPQPFEDVADAVRAGWELEARTEALVQDAEILRSKLAEGGTFEGSNLAPTVETGLTRNAFANGLPQNVLIEVFAQSVGDVSVVPGEGAALIVRLDAITPVDLESEESQALAQAFGDRAAADVAQDLFRALATDIQTRAGVEIDQQAINAVHVNFQ</sequence>
<dbReference type="RefSeq" id="WP_271431694.1">
    <property type="nucleotide sequence ID" value="NZ_JAQIOY010000002.1"/>
</dbReference>
<evidence type="ECO:0000313" key="16">
    <source>
        <dbReference type="EMBL" id="MDA7424336.1"/>
    </source>
</evidence>
<evidence type="ECO:0000256" key="11">
    <source>
        <dbReference type="ARBA" id="ARBA00038408"/>
    </source>
</evidence>
<dbReference type="EMBL" id="JAQIOY010000002">
    <property type="protein sequence ID" value="MDA7424336.1"/>
    <property type="molecule type" value="Genomic_DNA"/>
</dbReference>
<dbReference type="Pfam" id="PF13624">
    <property type="entry name" value="SurA_N_3"/>
    <property type="match status" value="1"/>
</dbReference>
<keyword evidence="5 14" id="KW-0812">Transmembrane</keyword>
<dbReference type="InterPro" id="IPR052029">
    <property type="entry name" value="PpiD_chaperone"/>
</dbReference>